<reference evidence="4" key="1">
    <citation type="journal article" date="2020" name="bioRxiv">
        <title>Comparative genomics of Chlamydomonas.</title>
        <authorList>
            <person name="Craig R.J."/>
            <person name="Hasan A.R."/>
            <person name="Ness R.W."/>
            <person name="Keightley P.D."/>
        </authorList>
    </citation>
    <scope>NUCLEOTIDE SEQUENCE</scope>
    <source>
        <strain evidence="4">SAG 7.73</strain>
    </source>
</reference>
<evidence type="ECO:0000313" key="4">
    <source>
        <dbReference type="EMBL" id="KAG2435321.1"/>
    </source>
</evidence>
<proteinExistence type="predicted"/>
<feature type="signal peptide" evidence="2">
    <location>
        <begin position="1"/>
        <end position="19"/>
    </location>
</feature>
<feature type="region of interest" description="Disordered" evidence="1">
    <location>
        <begin position="141"/>
        <end position="174"/>
    </location>
</feature>
<sequence>MRCATGATASLLPAARSWAASMLTSGLDQGLGASVLGGGLLAGPPAGARHKSALAQGVSEQVVPQEILWELRQLEGCLSSAARLDGRRRSSMPLSASALPGPLPAHTIEPGLPALDAHVRPGGATRGIACKWLRRAGRVPGRVHSLPGAPGAGGGGEAQAASSSSSSSSSHNNNNDHVMLLHFAEQDISKLVRSFGRNGCTARVLQLNLVAPDAAANAAPAAGAPAAREATDAADAERGSAGTGTSASGSGTLLGMLRVKPTRVMVNSVTQRVESLDLIYCPPERQVVVDVPVRLLNDDLAPGVKKGGWMAMFKRTVRYKALGSAIPPYIEINVRNMDLDQDLLVRDMPIPPGTKLYEKNYNAPVLRCTTDVGKD</sequence>
<dbReference type="AlphaFoldDB" id="A0A835TBU9"/>
<feature type="domain" description="Large ribosomal subunit protein bL25 beta" evidence="3">
    <location>
        <begin position="287"/>
        <end position="368"/>
    </location>
</feature>
<evidence type="ECO:0000256" key="2">
    <source>
        <dbReference type="SAM" id="SignalP"/>
    </source>
</evidence>
<evidence type="ECO:0000259" key="3">
    <source>
        <dbReference type="Pfam" id="PF14693"/>
    </source>
</evidence>
<dbReference type="PANTHER" id="PTHR33284">
    <property type="entry name" value="RIBOSOMAL PROTEIN L25/GLN-TRNA SYNTHETASE, ANTI-CODON-BINDING DOMAIN-CONTAINING PROTEIN"/>
    <property type="match status" value="1"/>
</dbReference>
<dbReference type="EMBL" id="JAEHOC010000015">
    <property type="protein sequence ID" value="KAG2435321.1"/>
    <property type="molecule type" value="Genomic_DNA"/>
</dbReference>
<dbReference type="InterPro" id="IPR020057">
    <property type="entry name" value="Ribosomal_bL25_b-dom"/>
</dbReference>
<dbReference type="GO" id="GO:0003735">
    <property type="term" value="F:structural constituent of ribosome"/>
    <property type="evidence" value="ECO:0007669"/>
    <property type="project" value="InterPro"/>
</dbReference>
<dbReference type="OrthoDB" id="193674at2759"/>
<evidence type="ECO:0000313" key="5">
    <source>
        <dbReference type="Proteomes" id="UP000650467"/>
    </source>
</evidence>
<dbReference type="InterPro" id="IPR037121">
    <property type="entry name" value="Ribosomal_bL25_C"/>
</dbReference>
<feature type="compositionally biased region" description="Basic and acidic residues" evidence="1">
    <location>
        <begin position="229"/>
        <end position="238"/>
    </location>
</feature>
<organism evidence="4 5">
    <name type="scientific">Chlamydomonas incerta</name>
    <dbReference type="NCBI Taxonomy" id="51695"/>
    <lineage>
        <taxon>Eukaryota</taxon>
        <taxon>Viridiplantae</taxon>
        <taxon>Chlorophyta</taxon>
        <taxon>core chlorophytes</taxon>
        <taxon>Chlorophyceae</taxon>
        <taxon>CS clade</taxon>
        <taxon>Chlamydomonadales</taxon>
        <taxon>Chlamydomonadaceae</taxon>
        <taxon>Chlamydomonas</taxon>
    </lineage>
</organism>
<dbReference type="GO" id="GO:0006412">
    <property type="term" value="P:translation"/>
    <property type="evidence" value="ECO:0007669"/>
    <property type="project" value="InterPro"/>
</dbReference>
<keyword evidence="5" id="KW-1185">Reference proteome</keyword>
<evidence type="ECO:0000256" key="1">
    <source>
        <dbReference type="SAM" id="MobiDB-lite"/>
    </source>
</evidence>
<keyword evidence="2" id="KW-0732">Signal</keyword>
<accession>A0A835TBU9</accession>
<comment type="caution">
    <text evidence="4">The sequence shown here is derived from an EMBL/GenBank/DDBJ whole genome shotgun (WGS) entry which is preliminary data.</text>
</comment>
<dbReference type="GO" id="GO:0008097">
    <property type="term" value="F:5S rRNA binding"/>
    <property type="evidence" value="ECO:0007669"/>
    <property type="project" value="TreeGrafter"/>
</dbReference>
<feature type="compositionally biased region" description="Low complexity" evidence="1">
    <location>
        <begin position="158"/>
        <end position="170"/>
    </location>
</feature>
<dbReference type="PANTHER" id="PTHR33284:SF1">
    <property type="entry name" value="RIBOSOMAL PROTEIN L25_GLN-TRNA SYNTHETASE, ANTI-CODON-BINDING DOMAIN-CONTAINING PROTEIN"/>
    <property type="match status" value="1"/>
</dbReference>
<dbReference type="InterPro" id="IPR020930">
    <property type="entry name" value="Ribosomal_uL5_bac-type"/>
</dbReference>
<dbReference type="SUPFAM" id="SSF50715">
    <property type="entry name" value="Ribosomal protein L25-like"/>
    <property type="match status" value="1"/>
</dbReference>
<gene>
    <name evidence="4" type="ORF">HXX76_007396</name>
</gene>
<dbReference type="Proteomes" id="UP000650467">
    <property type="component" value="Unassembled WGS sequence"/>
</dbReference>
<protein>
    <recommendedName>
        <fullName evidence="3">Large ribosomal subunit protein bL25 beta domain-containing protein</fullName>
    </recommendedName>
</protein>
<feature type="region of interest" description="Disordered" evidence="1">
    <location>
        <begin position="226"/>
        <end position="247"/>
    </location>
</feature>
<dbReference type="InterPro" id="IPR011035">
    <property type="entry name" value="Ribosomal_bL25/Gln-tRNA_synth"/>
</dbReference>
<dbReference type="Gene3D" id="2.170.120.20">
    <property type="entry name" value="Ribosomal protein L25, beta domain"/>
    <property type="match status" value="1"/>
</dbReference>
<feature type="chain" id="PRO_5032933644" description="Large ribosomal subunit protein bL25 beta domain-containing protein" evidence="2">
    <location>
        <begin position="20"/>
        <end position="375"/>
    </location>
</feature>
<dbReference type="Pfam" id="PF14693">
    <property type="entry name" value="Ribosomal_TL5_C"/>
    <property type="match status" value="1"/>
</dbReference>
<dbReference type="GO" id="GO:0022625">
    <property type="term" value="C:cytosolic large ribosomal subunit"/>
    <property type="evidence" value="ECO:0007669"/>
    <property type="project" value="TreeGrafter"/>
</dbReference>
<name>A0A835TBU9_CHLIN</name>